<accession>A0A081BCL6</accession>
<dbReference type="Gene3D" id="2.130.10.10">
    <property type="entry name" value="YVTN repeat-like/Quinoprotein amine dehydrogenase"/>
    <property type="match status" value="1"/>
</dbReference>
<organism evidence="2 3">
    <name type="scientific">Tepidicaulis marinus</name>
    <dbReference type="NCBI Taxonomy" id="1333998"/>
    <lineage>
        <taxon>Bacteria</taxon>
        <taxon>Pseudomonadati</taxon>
        <taxon>Pseudomonadota</taxon>
        <taxon>Alphaproteobacteria</taxon>
        <taxon>Hyphomicrobiales</taxon>
        <taxon>Parvibaculaceae</taxon>
        <taxon>Tepidicaulis</taxon>
    </lineage>
</organism>
<dbReference type="PANTHER" id="PTHR34512">
    <property type="entry name" value="CELL SURFACE PROTEIN"/>
    <property type="match status" value="1"/>
</dbReference>
<dbReference type="SMART" id="SM00564">
    <property type="entry name" value="PQQ"/>
    <property type="match status" value="7"/>
</dbReference>
<dbReference type="PANTHER" id="PTHR34512:SF30">
    <property type="entry name" value="OUTER MEMBRANE PROTEIN ASSEMBLY FACTOR BAMB"/>
    <property type="match status" value="1"/>
</dbReference>
<evidence type="ECO:0000259" key="1">
    <source>
        <dbReference type="Pfam" id="PF13360"/>
    </source>
</evidence>
<name>A0A081BCL6_9HYPH</name>
<dbReference type="EMBL" id="BBIO01000012">
    <property type="protein sequence ID" value="GAK45784.1"/>
    <property type="molecule type" value="Genomic_DNA"/>
</dbReference>
<dbReference type="STRING" id="1333998.M2A_2283"/>
<evidence type="ECO:0000313" key="3">
    <source>
        <dbReference type="Proteomes" id="UP000028702"/>
    </source>
</evidence>
<keyword evidence="3" id="KW-1185">Reference proteome</keyword>
<dbReference type="SUPFAM" id="SSF50998">
    <property type="entry name" value="Quinoprotein alcohol dehydrogenase-like"/>
    <property type="match status" value="1"/>
</dbReference>
<dbReference type="AlphaFoldDB" id="A0A081BCL6"/>
<dbReference type="InterPro" id="IPR011047">
    <property type="entry name" value="Quinoprotein_ADH-like_sf"/>
</dbReference>
<gene>
    <name evidence="2" type="ORF">M2A_2283</name>
</gene>
<feature type="domain" description="Pyrrolo-quinoline quinone repeat" evidence="1">
    <location>
        <begin position="375"/>
        <end position="436"/>
    </location>
</feature>
<dbReference type="Pfam" id="PF13360">
    <property type="entry name" value="PQQ_2"/>
    <property type="match status" value="2"/>
</dbReference>
<dbReference type="eggNOG" id="COG1520">
    <property type="taxonomic scope" value="Bacteria"/>
</dbReference>
<comment type="caution">
    <text evidence="2">The sequence shown here is derived from an EMBL/GenBank/DDBJ whole genome shotgun (WGS) entry which is preliminary data.</text>
</comment>
<dbReference type="InterPro" id="IPR015943">
    <property type="entry name" value="WD40/YVTN_repeat-like_dom_sf"/>
</dbReference>
<reference evidence="2 3" key="1">
    <citation type="submission" date="2014-07" db="EMBL/GenBank/DDBJ databases">
        <title>Tepidicaulis marinum gen. nov., sp. nov., a novel marine bacterium denitrifying nitrate to nitrous oxide strictly under microaerobic conditions.</title>
        <authorList>
            <person name="Takeuchi M."/>
            <person name="Yamagishi T."/>
            <person name="Kamagata Y."/>
            <person name="Oshima K."/>
            <person name="Hattori M."/>
            <person name="Katayama T."/>
            <person name="Hanada S."/>
            <person name="Tamaki H."/>
            <person name="Marumo K."/>
            <person name="Maeda H."/>
            <person name="Nedachi M."/>
            <person name="Iwasaki W."/>
            <person name="Suwa Y."/>
            <person name="Sakata S."/>
        </authorList>
    </citation>
    <scope>NUCLEOTIDE SEQUENCE [LARGE SCALE GENOMIC DNA]</scope>
    <source>
        <strain evidence="2 3">MA2</strain>
    </source>
</reference>
<dbReference type="InterPro" id="IPR002372">
    <property type="entry name" value="PQQ_rpt_dom"/>
</dbReference>
<sequence>MTIAALGFGLAGCETVGDLFSAGGNEEKLPGERISIMTLEQSLEADPRIADLRVVLPKPYENENWAQPGGFADNVLHHLEAGPLDMAWKRDAGAGSGGSARLASAPIIAEGRVYVLDADADLRAFDAQSGGQLWRADLTPENENDEEGRGGGVAFEDGKVFATTGFGQVVALDAASGEELWRQGVGVPYRAAPTVNGGRVFTITSDNQTVVLAAANGQVLWRHQGITEAAGILAATSAAVSGSIVIVPYSSGELFALRVENGNVLWSDSLTRTGSLSSLTELNDIAGRPVIDRGRVYAVSHSGRMVAIDIRTGERVWTRNISGVQTPWVAGDFIYLVTTEAELLCLSRRDGRVRWIAQLARFRNEEARRDPIQWSGPILAGDRLVLGSSRGLLISVSPYDGEKLGSFDIDEPVYIAPIVAKGTLYVLTDDGDLAAFR</sequence>
<proteinExistence type="predicted"/>
<feature type="domain" description="Pyrrolo-quinoline quinone repeat" evidence="1">
    <location>
        <begin position="119"/>
        <end position="356"/>
    </location>
</feature>
<protein>
    <submittedName>
        <fullName evidence="2">Pyrrolo-quinoline quinone</fullName>
    </submittedName>
</protein>
<dbReference type="Proteomes" id="UP000028702">
    <property type="component" value="Unassembled WGS sequence"/>
</dbReference>
<evidence type="ECO:0000313" key="2">
    <source>
        <dbReference type="EMBL" id="GAK45784.1"/>
    </source>
</evidence>
<dbReference type="InterPro" id="IPR018391">
    <property type="entry name" value="PQQ_b-propeller_rpt"/>
</dbReference>